<dbReference type="RefSeq" id="WP_103907409.1">
    <property type="nucleotide sequence ID" value="NZ_CP049246.1"/>
</dbReference>
<organism evidence="2 3">
    <name type="scientific">Sphingobacterium lactis</name>
    <dbReference type="NCBI Taxonomy" id="797291"/>
    <lineage>
        <taxon>Bacteria</taxon>
        <taxon>Pseudomonadati</taxon>
        <taxon>Bacteroidota</taxon>
        <taxon>Sphingobacteriia</taxon>
        <taxon>Sphingobacteriales</taxon>
        <taxon>Sphingobacteriaceae</taxon>
        <taxon>Sphingobacterium</taxon>
    </lineage>
</organism>
<dbReference type="InterPro" id="IPR011652">
    <property type="entry name" value="MORN_2"/>
</dbReference>
<protein>
    <submittedName>
        <fullName evidence="2">MORN repeat variant</fullName>
    </submittedName>
</protein>
<keyword evidence="1" id="KW-0732">Signal</keyword>
<accession>A0A1H6BVM0</accession>
<evidence type="ECO:0000313" key="3">
    <source>
        <dbReference type="Proteomes" id="UP000236731"/>
    </source>
</evidence>
<dbReference type="AlphaFoldDB" id="A0A1H6BVM0"/>
<feature type="signal peptide" evidence="1">
    <location>
        <begin position="1"/>
        <end position="23"/>
    </location>
</feature>
<dbReference type="Pfam" id="PF07661">
    <property type="entry name" value="MORN_2"/>
    <property type="match status" value="4"/>
</dbReference>
<proteinExistence type="predicted"/>
<sequence>MKTIGTLLTIVLFLFGYSSYAQNKEHKEYYDSGKLKFVGYMTPDEKLVGEWKSYYESGKLMGISIFKNDKLEGDVKAYYESGKLRAIEPYRNDLLHGEAKIYYESGGLKMVENFVDGELTGEIIYYYKNGQPDNRRKELKAALQANLVKDESIVSVSQIVVGIREIDIYYLDDSELSEKMVKVPMNLHSIDQEGIMTFRAHKDDVGTFQKTRDLKFDGDKVEYFFKKNGDYRSYFVSGSLDVGFKVKKEGINKIMQLMKGISEDLEN</sequence>
<keyword evidence="3" id="KW-1185">Reference proteome</keyword>
<name>A0A1H6BVM0_9SPHI</name>
<gene>
    <name evidence="2" type="ORF">SAMN05421877_1122</name>
</gene>
<reference evidence="3" key="1">
    <citation type="submission" date="2016-10" db="EMBL/GenBank/DDBJ databases">
        <authorList>
            <person name="Varghese N."/>
            <person name="Submissions S."/>
        </authorList>
    </citation>
    <scope>NUCLEOTIDE SEQUENCE [LARGE SCALE GENOMIC DNA]</scope>
    <source>
        <strain evidence="3">DSM 22361</strain>
    </source>
</reference>
<dbReference type="EMBL" id="FNUT01000012">
    <property type="protein sequence ID" value="SEG64738.1"/>
    <property type="molecule type" value="Genomic_DNA"/>
</dbReference>
<evidence type="ECO:0000313" key="2">
    <source>
        <dbReference type="EMBL" id="SEG64738.1"/>
    </source>
</evidence>
<dbReference type="OrthoDB" id="649093at2"/>
<dbReference type="Gene3D" id="3.90.930.1">
    <property type="match status" value="1"/>
</dbReference>
<feature type="chain" id="PRO_5009294131" evidence="1">
    <location>
        <begin position="24"/>
        <end position="267"/>
    </location>
</feature>
<dbReference type="SUPFAM" id="SSF82185">
    <property type="entry name" value="Histone H3 K4-specific methyltransferase SET7/9 N-terminal domain"/>
    <property type="match status" value="1"/>
</dbReference>
<evidence type="ECO:0000256" key="1">
    <source>
        <dbReference type="SAM" id="SignalP"/>
    </source>
</evidence>
<dbReference type="Proteomes" id="UP000236731">
    <property type="component" value="Unassembled WGS sequence"/>
</dbReference>